<evidence type="ECO:0000313" key="5">
    <source>
        <dbReference type="Proteomes" id="UP000028984"/>
    </source>
</evidence>
<dbReference type="PANTHER" id="PTHR11839">
    <property type="entry name" value="UDP/ADP-SUGAR PYROPHOSPHATASE"/>
    <property type="match status" value="1"/>
</dbReference>
<dbReference type="InterPro" id="IPR000086">
    <property type="entry name" value="NUDIX_hydrolase_dom"/>
</dbReference>
<dbReference type="PROSITE" id="PS51462">
    <property type="entry name" value="NUDIX"/>
    <property type="match status" value="1"/>
</dbReference>
<comment type="cofactor">
    <cofactor evidence="1">
        <name>Mg(2+)</name>
        <dbReference type="ChEBI" id="CHEBI:18420"/>
    </cofactor>
</comment>
<dbReference type="GO" id="GO:0006753">
    <property type="term" value="P:nucleoside phosphate metabolic process"/>
    <property type="evidence" value="ECO:0007669"/>
    <property type="project" value="TreeGrafter"/>
</dbReference>
<dbReference type="InterPro" id="IPR020084">
    <property type="entry name" value="NUDIX_hydrolase_CS"/>
</dbReference>
<protein>
    <submittedName>
        <fullName evidence="4">NUDIX hydrolase</fullName>
        <ecNumber evidence="4">3.6.1.13</ecNumber>
    </submittedName>
</protein>
<dbReference type="OrthoDB" id="9804442at2"/>
<name>A0A087CRL5_9BIFI</name>
<dbReference type="GO" id="GO:0047631">
    <property type="term" value="F:ADP-ribose diphosphatase activity"/>
    <property type="evidence" value="ECO:0007669"/>
    <property type="project" value="UniProtKB-EC"/>
</dbReference>
<proteinExistence type="predicted"/>
<comment type="caution">
    <text evidence="4">The sequence shown here is derived from an EMBL/GenBank/DDBJ whole genome shotgun (WGS) entry which is preliminary data.</text>
</comment>
<dbReference type="CDD" id="cd03424">
    <property type="entry name" value="NUDIX_ADPRase_Nudt5_UGPPase_Nudt14"/>
    <property type="match status" value="1"/>
</dbReference>
<dbReference type="Proteomes" id="UP000028984">
    <property type="component" value="Unassembled WGS sequence"/>
</dbReference>
<dbReference type="STRING" id="1437610.BREU_1099"/>
<evidence type="ECO:0000256" key="1">
    <source>
        <dbReference type="ARBA" id="ARBA00001946"/>
    </source>
</evidence>
<dbReference type="SUPFAM" id="SSF55811">
    <property type="entry name" value="Nudix"/>
    <property type="match status" value="1"/>
</dbReference>
<dbReference type="Pfam" id="PF00293">
    <property type="entry name" value="NUDIX"/>
    <property type="match status" value="1"/>
</dbReference>
<keyword evidence="5" id="KW-1185">Reference proteome</keyword>
<evidence type="ECO:0000313" key="4">
    <source>
        <dbReference type="EMBL" id="KFI85915.1"/>
    </source>
</evidence>
<dbReference type="RefSeq" id="WP_044088517.1">
    <property type="nucleotide sequence ID" value="NZ_JDUW01000002.1"/>
</dbReference>
<dbReference type="GO" id="GO:0019693">
    <property type="term" value="P:ribose phosphate metabolic process"/>
    <property type="evidence" value="ECO:0007669"/>
    <property type="project" value="TreeGrafter"/>
</dbReference>
<dbReference type="AlphaFoldDB" id="A0A087CRL5"/>
<feature type="domain" description="Nudix hydrolase" evidence="3">
    <location>
        <begin position="69"/>
        <end position="207"/>
    </location>
</feature>
<organism evidence="4 5">
    <name type="scientific">Bifidobacterium reuteri DSM 23975</name>
    <dbReference type="NCBI Taxonomy" id="1437610"/>
    <lineage>
        <taxon>Bacteria</taxon>
        <taxon>Bacillati</taxon>
        <taxon>Actinomycetota</taxon>
        <taxon>Actinomycetes</taxon>
        <taxon>Bifidobacteriales</taxon>
        <taxon>Bifidobacteriaceae</taxon>
        <taxon>Bifidobacterium</taxon>
    </lineage>
</organism>
<evidence type="ECO:0000256" key="2">
    <source>
        <dbReference type="ARBA" id="ARBA00022801"/>
    </source>
</evidence>
<accession>A0A087CRL5</accession>
<keyword evidence="2 4" id="KW-0378">Hydrolase</keyword>
<reference evidence="4 5" key="1">
    <citation type="submission" date="2014-03" db="EMBL/GenBank/DDBJ databases">
        <title>Genomics of Bifidobacteria.</title>
        <authorList>
            <person name="Ventura M."/>
            <person name="Milani C."/>
            <person name="Lugli G.A."/>
        </authorList>
    </citation>
    <scope>NUCLEOTIDE SEQUENCE [LARGE SCALE GENOMIC DNA]</scope>
    <source>
        <strain evidence="4 5">DSM 23975</strain>
    </source>
</reference>
<dbReference type="eggNOG" id="COG0494">
    <property type="taxonomic scope" value="Bacteria"/>
</dbReference>
<dbReference type="InterPro" id="IPR015797">
    <property type="entry name" value="NUDIX_hydrolase-like_dom_sf"/>
</dbReference>
<dbReference type="PROSITE" id="PS00893">
    <property type="entry name" value="NUDIX_BOX"/>
    <property type="match status" value="1"/>
</dbReference>
<dbReference type="Gene3D" id="3.90.79.10">
    <property type="entry name" value="Nucleoside Triphosphate Pyrophosphohydrolase"/>
    <property type="match status" value="1"/>
</dbReference>
<sequence length="224" mass="25299">MFNHDKNEQLRHRLDRSLDKSSDGIDMDVPAEVVSSTTVYTGRIFHVDDMTIALTDKKGGKHEISRQVLRHAPCVVMLVHDMSTDRYLVEREYRAGSDMFAYGLPAGLMDEGEDILDAALRELAEETGVVPDRHTMGVDYVGDFYSSEGMTDELAHIMVLHLGPFTREARHFDPDEHVESAWIPWSDLAATRITASNSMIAIQHEALRRLIARNSDKDKPTLFS</sequence>
<dbReference type="EMBL" id="JGZK01000006">
    <property type="protein sequence ID" value="KFI85915.1"/>
    <property type="molecule type" value="Genomic_DNA"/>
</dbReference>
<dbReference type="PANTHER" id="PTHR11839:SF18">
    <property type="entry name" value="NUDIX HYDROLASE DOMAIN-CONTAINING PROTEIN"/>
    <property type="match status" value="1"/>
</dbReference>
<evidence type="ECO:0000259" key="3">
    <source>
        <dbReference type="PROSITE" id="PS51462"/>
    </source>
</evidence>
<dbReference type="EC" id="3.6.1.13" evidence="4"/>
<gene>
    <name evidence="4" type="ORF">BREU_1099</name>
</gene>